<evidence type="ECO:0000256" key="4">
    <source>
        <dbReference type="PROSITE-ProRule" id="PRU00221"/>
    </source>
</evidence>
<dbReference type="InterPro" id="IPR019775">
    <property type="entry name" value="WD40_repeat_CS"/>
</dbReference>
<dbReference type="PANTHER" id="PTHR44099">
    <property type="entry name" value="RABCONNECTIN-3B, ISOFORM A"/>
    <property type="match status" value="1"/>
</dbReference>
<dbReference type="Pfam" id="PF00400">
    <property type="entry name" value="WD40"/>
    <property type="match status" value="4"/>
</dbReference>
<reference evidence="5 6" key="1">
    <citation type="submission" date="2024-03" db="EMBL/GenBank/DDBJ databases">
        <title>Adaptation during the transition from Ophiocordyceps entomopathogen to insect associate is accompanied by gene loss and intensified selection.</title>
        <authorList>
            <person name="Ward C.M."/>
            <person name="Onetto C.A."/>
            <person name="Borneman A.R."/>
        </authorList>
    </citation>
    <scope>NUCLEOTIDE SEQUENCE [LARGE SCALE GENOMIC DNA]</scope>
    <source>
        <strain evidence="5">AWRI1</strain>
        <tissue evidence="5">Single Adult Female</tissue>
    </source>
</reference>
<dbReference type="PROSITE" id="PS50082">
    <property type="entry name" value="WD_REPEATS_2"/>
    <property type="match status" value="1"/>
</dbReference>
<keyword evidence="6" id="KW-1185">Reference proteome</keyword>
<evidence type="ECO:0000256" key="1">
    <source>
        <dbReference type="ARBA" id="ARBA00022553"/>
    </source>
</evidence>
<dbReference type="AlphaFoldDB" id="A0AAN9T736"/>
<dbReference type="Gene3D" id="2.130.10.10">
    <property type="entry name" value="YVTN repeat-like/Quinoprotein amine dehydrogenase"/>
    <property type="match status" value="2"/>
</dbReference>
<proteinExistence type="predicted"/>
<protein>
    <recommendedName>
        <fullName evidence="7">WD repeat-containing protein 7</fullName>
    </recommendedName>
</protein>
<dbReference type="EMBL" id="JBBCAQ010000036">
    <property type="protein sequence ID" value="KAK7576028.1"/>
    <property type="molecule type" value="Genomic_DNA"/>
</dbReference>
<organism evidence="5 6">
    <name type="scientific">Parthenolecanium corni</name>
    <dbReference type="NCBI Taxonomy" id="536013"/>
    <lineage>
        <taxon>Eukaryota</taxon>
        <taxon>Metazoa</taxon>
        <taxon>Ecdysozoa</taxon>
        <taxon>Arthropoda</taxon>
        <taxon>Hexapoda</taxon>
        <taxon>Insecta</taxon>
        <taxon>Pterygota</taxon>
        <taxon>Neoptera</taxon>
        <taxon>Paraneoptera</taxon>
        <taxon>Hemiptera</taxon>
        <taxon>Sternorrhyncha</taxon>
        <taxon>Coccoidea</taxon>
        <taxon>Coccidae</taxon>
        <taxon>Parthenolecanium</taxon>
    </lineage>
</organism>
<evidence type="ECO:0008006" key="7">
    <source>
        <dbReference type="Google" id="ProtNLM"/>
    </source>
</evidence>
<dbReference type="InterPro" id="IPR001680">
    <property type="entry name" value="WD40_rpt"/>
</dbReference>
<evidence type="ECO:0000256" key="2">
    <source>
        <dbReference type="ARBA" id="ARBA00022574"/>
    </source>
</evidence>
<evidence type="ECO:0000313" key="6">
    <source>
        <dbReference type="Proteomes" id="UP001367676"/>
    </source>
</evidence>
<evidence type="ECO:0000313" key="5">
    <source>
        <dbReference type="EMBL" id="KAK7576028.1"/>
    </source>
</evidence>
<comment type="caution">
    <text evidence="5">The sequence shown here is derived from an EMBL/GenBank/DDBJ whole genome shotgun (WGS) entry which is preliminary data.</text>
</comment>
<dbReference type="PANTHER" id="PTHR44099:SF4">
    <property type="entry name" value="RABCONNECTIN-3B, ISOFORM A"/>
    <property type="match status" value="1"/>
</dbReference>
<dbReference type="FunFam" id="2.130.10.10:FF:000247">
    <property type="entry name" value="WD repeat-containing protein 72"/>
    <property type="match status" value="1"/>
</dbReference>
<feature type="repeat" description="WD" evidence="4">
    <location>
        <begin position="559"/>
        <end position="600"/>
    </location>
</feature>
<name>A0AAN9T736_9HEMI</name>
<keyword evidence="1" id="KW-0597">Phosphoprotein</keyword>
<dbReference type="PROSITE" id="PS00678">
    <property type="entry name" value="WD_REPEATS_1"/>
    <property type="match status" value="1"/>
</dbReference>
<dbReference type="InterPro" id="IPR036322">
    <property type="entry name" value="WD40_repeat_dom_sf"/>
</dbReference>
<keyword evidence="2 4" id="KW-0853">WD repeat</keyword>
<dbReference type="InterPro" id="IPR015943">
    <property type="entry name" value="WD40/YVTN_repeat-like_dom_sf"/>
</dbReference>
<dbReference type="InterPro" id="IPR049916">
    <property type="entry name" value="WDR72-like"/>
</dbReference>
<dbReference type="PROSITE" id="PS50294">
    <property type="entry name" value="WD_REPEATS_REGION"/>
    <property type="match status" value="1"/>
</dbReference>
<evidence type="ECO:0000256" key="3">
    <source>
        <dbReference type="ARBA" id="ARBA00022737"/>
    </source>
</evidence>
<dbReference type="Proteomes" id="UP001367676">
    <property type="component" value="Unassembled WGS sequence"/>
</dbReference>
<gene>
    <name evidence="5" type="ORF">V9T40_012314</name>
</gene>
<dbReference type="SMART" id="SM00320">
    <property type="entry name" value="WD40"/>
    <property type="match status" value="5"/>
</dbReference>
<sequence>MSAGTNLVVPVVLWGKHPPTHCISCIFLSADQRTLVSGCYDGQICIWHVDPSTFKMIPRCLMVGHTAPILCLANGSIVMKNNYIVSSSENGEMCLWDLVDGKCREVVKLPYVHTNVQSYKMKSSEDVKLFCNGYYAEIFVMDPFSLEIIFSLSSREKSDWISALYVLQPAKREEDVVLGLTVQGTVKVWTIEASNDHISENEPIFENESKIIRCLNAISLICCSQYQRTVLIVCSKYWQIYDAGDFSLLCSVAPPFRERWFGGEFLSVDRVLVWTDEGKGYLYFLPANCIPDNKEFHKKSNKDDAPFLYCTLSDAQIEKQPLACPPAMRYYHSTALGKILLRGDSEGAVKAWIVPEFPIEEIVSMKSRKDFKPERIQPFISTSVSKTWKAISPPPVGILDQLDVNDQPSIKLTASIYLPQQSRLVVGREDGSIIIIPATQTVMLQLLHGSHQQYEDWPPHQVLLGHVGRVNCLLYPNHTHSRYDKIHLLSGGVDFAVCLWDLYAGSLLHRFCVHAGEITQLLVPPNNTSARVQRCICSVASDHSVTLVSLTERKCVVLASRHLFPVVTIKWRPLDDFMIVGCSDGTVYVWQMETGHLDRVLHGIAAEEVLYACDENANNSSSGESGLANPAVHFFRGLRHRNINAIRHATQRGIHQLQQLHHSKNQDESEHQRTRAFPLMIQGLRTNPKDPESHILCFDIEALIVQLLSEEYSAMSPGTLEAHGLINSTEYEKVAALTKSASPDAHKKIAEFFGRVKDKAGDMERILKEKDKHGIISKVKEGAENVQTKIQAKAESIGIKPMFADKKGKYNI</sequence>
<keyword evidence="3" id="KW-0677">Repeat</keyword>
<dbReference type="GO" id="GO:0005737">
    <property type="term" value="C:cytoplasm"/>
    <property type="evidence" value="ECO:0007669"/>
    <property type="project" value="TreeGrafter"/>
</dbReference>
<accession>A0AAN9T736</accession>
<dbReference type="SUPFAM" id="SSF50978">
    <property type="entry name" value="WD40 repeat-like"/>
    <property type="match status" value="2"/>
</dbReference>